<dbReference type="Proteomes" id="UP000500806">
    <property type="component" value="Chromosome"/>
</dbReference>
<keyword evidence="2" id="KW-1185">Reference proteome</keyword>
<organism evidence="1 2">
    <name type="scientific">Polynucleobacter antarcticus</name>
    <dbReference type="NCBI Taxonomy" id="1743162"/>
    <lineage>
        <taxon>Bacteria</taxon>
        <taxon>Pseudomonadati</taxon>
        <taxon>Pseudomonadota</taxon>
        <taxon>Betaproteobacteria</taxon>
        <taxon>Burkholderiales</taxon>
        <taxon>Burkholderiaceae</taxon>
        <taxon>Polynucleobacter</taxon>
    </lineage>
</organism>
<dbReference type="AlphaFoldDB" id="A0A6M9PVJ2"/>
<dbReference type="KEGG" id="pani:DCO16_10555"/>
<dbReference type="EMBL" id="CP028941">
    <property type="protein sequence ID" value="QKM63438.1"/>
    <property type="molecule type" value="Genomic_DNA"/>
</dbReference>
<gene>
    <name evidence="1" type="ORF">DCO16_10555</name>
</gene>
<dbReference type="InterPro" id="IPR036249">
    <property type="entry name" value="Thioredoxin-like_sf"/>
</dbReference>
<evidence type="ECO:0000313" key="2">
    <source>
        <dbReference type="Proteomes" id="UP000500806"/>
    </source>
</evidence>
<evidence type="ECO:0000313" key="1">
    <source>
        <dbReference type="EMBL" id="QKM63438.1"/>
    </source>
</evidence>
<dbReference type="RefSeq" id="WP_173943607.1">
    <property type="nucleotide sequence ID" value="NZ_CBCSCD010000002.1"/>
</dbReference>
<name>A0A6M9PVJ2_9BURK</name>
<accession>A0A6M9PVJ2</accession>
<dbReference type="Gene3D" id="3.40.30.10">
    <property type="entry name" value="Glutaredoxin"/>
    <property type="match status" value="1"/>
</dbReference>
<reference evidence="1 2" key="1">
    <citation type="submission" date="2018-04" db="EMBL/GenBank/DDBJ databases">
        <title>Polynucleobacter sp. LimPoW16 genome.</title>
        <authorList>
            <person name="Hahn M.W."/>
        </authorList>
    </citation>
    <scope>NUCLEOTIDE SEQUENCE [LARGE SCALE GENOMIC DNA]</scope>
    <source>
        <strain evidence="1 2">LimPoW16</strain>
    </source>
</reference>
<dbReference type="CDD" id="cd02980">
    <property type="entry name" value="TRX_Fd_family"/>
    <property type="match status" value="1"/>
</dbReference>
<proteinExistence type="predicted"/>
<protein>
    <submittedName>
        <fullName evidence="1">2Fe-2S ferredoxin</fullName>
    </submittedName>
</protein>
<dbReference type="SUPFAM" id="SSF52833">
    <property type="entry name" value="Thioredoxin-like"/>
    <property type="match status" value="1"/>
</dbReference>
<sequence>MSFQHHLFFCLNKRDNGNECCDQHNAFALFDYAKKRVKELGLSGPGKIRVNKAGCLDRCSEGPVMVVYPEGVWYTFIDTEDVEEIIQSHLIQGRPVERLQLA</sequence>